<dbReference type="AlphaFoldDB" id="E6ZN16"/>
<dbReference type="EMBL" id="FQ311432">
    <property type="protein sequence ID" value="CBQ68623.1"/>
    <property type="molecule type" value="Genomic_DNA"/>
</dbReference>
<dbReference type="OrthoDB" id="239865at2759"/>
<feature type="compositionally biased region" description="Low complexity" evidence="1">
    <location>
        <begin position="479"/>
        <end position="494"/>
    </location>
</feature>
<accession>E6ZN16</accession>
<dbReference type="eggNOG" id="KOG2919">
    <property type="taxonomic scope" value="Eukaryota"/>
</dbReference>
<dbReference type="HOGENOM" id="CLU_022731_3_1_1"/>
<dbReference type="InterPro" id="IPR015943">
    <property type="entry name" value="WD40/YVTN_repeat-like_dom_sf"/>
</dbReference>
<protein>
    <submittedName>
        <fullName evidence="2">Related to Guanine nucleotide-binding protein beta 5</fullName>
    </submittedName>
</protein>
<dbReference type="SUPFAM" id="SSF50978">
    <property type="entry name" value="WD40 repeat-like"/>
    <property type="match status" value="1"/>
</dbReference>
<dbReference type="Pfam" id="PF00400">
    <property type="entry name" value="WD40"/>
    <property type="match status" value="1"/>
</dbReference>
<evidence type="ECO:0000313" key="3">
    <source>
        <dbReference type="Proteomes" id="UP000008867"/>
    </source>
</evidence>
<dbReference type="InterPro" id="IPR051150">
    <property type="entry name" value="SWT21/TCAB1_mRNA_Telomere"/>
</dbReference>
<feature type="compositionally biased region" description="Basic and acidic residues" evidence="1">
    <location>
        <begin position="1"/>
        <end position="13"/>
    </location>
</feature>
<name>E6ZN16_SPORE</name>
<proteinExistence type="predicted"/>
<feature type="region of interest" description="Disordered" evidence="1">
    <location>
        <begin position="462"/>
        <end position="495"/>
    </location>
</feature>
<dbReference type="Gene3D" id="2.130.10.10">
    <property type="entry name" value="YVTN repeat-like/Quinoprotein amine dehydrogenase"/>
    <property type="match status" value="2"/>
</dbReference>
<evidence type="ECO:0000313" key="2">
    <source>
        <dbReference type="EMBL" id="CBQ68623.1"/>
    </source>
</evidence>
<dbReference type="VEuPathDB" id="FungiDB:sr14906"/>
<keyword evidence="3" id="KW-1185">Reference proteome</keyword>
<dbReference type="InterPro" id="IPR001680">
    <property type="entry name" value="WD40_rpt"/>
</dbReference>
<dbReference type="PANTHER" id="PTHR13211:SF0">
    <property type="entry name" value="TELOMERASE CAJAL BODY PROTEIN 1"/>
    <property type="match status" value="1"/>
</dbReference>
<feature type="region of interest" description="Disordered" evidence="1">
    <location>
        <begin position="1"/>
        <end position="25"/>
    </location>
</feature>
<reference evidence="2 3" key="1">
    <citation type="journal article" date="2010" name="Science">
        <title>Pathogenicity determinants in smut fungi revealed by genome comparison.</title>
        <authorList>
            <person name="Schirawski J."/>
            <person name="Mannhaupt G."/>
            <person name="Muench K."/>
            <person name="Brefort T."/>
            <person name="Schipper K."/>
            <person name="Doehlemann G."/>
            <person name="Di Stasio M."/>
            <person name="Roessel N."/>
            <person name="Mendoza-Mendoza A."/>
            <person name="Pester D."/>
            <person name="Mueller O."/>
            <person name="Winterberg B."/>
            <person name="Meyer E."/>
            <person name="Ghareeb H."/>
            <person name="Wollenberg T."/>
            <person name="Muensterkoetter M."/>
            <person name="Wong P."/>
            <person name="Walter M."/>
            <person name="Stukenbrock E."/>
            <person name="Gueldener U."/>
            <person name="Kahmann R."/>
        </authorList>
    </citation>
    <scope>NUCLEOTIDE SEQUENCE [LARGE SCALE GENOMIC DNA]</scope>
    <source>
        <strain evidence="3">SRZ2</strain>
    </source>
</reference>
<gene>
    <name evidence="2" type="ORF">sr14906</name>
</gene>
<sequence>MQSTEAEHLRTAEADAEAAASDYPTPPELNIASWNALVKAGAVTTPHLLISISSPSQCSTAQSGEQPNHKQQLNDFYRRASWSPDGSRLLAVTESQQKHVYRYSRAEGSNRGKLERHSKLKSPSPLLDTVWYPLPAMEQPTEGAVASTSTTWCFAESHRDLPIRLTASDDGCTRASYSIMNHVERFVGPHSLAFSPDLSRLYCGLHSALAVFPLSTPGLNTHSLISLTSGKRSVGGQKGIVSSLAAAAHPTEPAHELIAVGTFDGTVAVYSFDPMQLPEPTDHTAARTAASQDQEPLAESACLAGWREVEGDGITQLRFHPLSPYVLFVASRRSDYIYVYDTRYLMGDGSRWSFRPLAQPAAGVRSAHLLAKLRRSGGATRQRIYFDVDWAGRWLATSDEQGLIHMWRIDAGRFVDQSDVDADELKMTPDLCWKAHQDTVGSVVFHPHEPLLASVSGSRRWPDIGSASDSGSEYDTDSSDSSRASESARRAWTTNDSSLKVWDFSEPPAPAAS</sequence>
<dbReference type="PANTHER" id="PTHR13211">
    <property type="entry name" value="TELOMERASE CAJAL BODY PROTEIN 1"/>
    <property type="match status" value="1"/>
</dbReference>
<evidence type="ECO:0000256" key="1">
    <source>
        <dbReference type="SAM" id="MobiDB-lite"/>
    </source>
</evidence>
<dbReference type="Proteomes" id="UP000008867">
    <property type="component" value="Chromosome 11"/>
</dbReference>
<dbReference type="InterPro" id="IPR036322">
    <property type="entry name" value="WD40_repeat_dom_sf"/>
</dbReference>
<organism evidence="2 3">
    <name type="scientific">Sporisorium reilianum (strain SRZ2)</name>
    <name type="common">Maize head smut fungus</name>
    <dbReference type="NCBI Taxonomy" id="999809"/>
    <lineage>
        <taxon>Eukaryota</taxon>
        <taxon>Fungi</taxon>
        <taxon>Dikarya</taxon>
        <taxon>Basidiomycota</taxon>
        <taxon>Ustilaginomycotina</taxon>
        <taxon>Ustilaginomycetes</taxon>
        <taxon>Ustilaginales</taxon>
        <taxon>Ustilaginaceae</taxon>
        <taxon>Sporisorium</taxon>
    </lineage>
</organism>